<dbReference type="GO" id="GO:0000287">
    <property type="term" value="F:magnesium ion binding"/>
    <property type="evidence" value="ECO:0007669"/>
    <property type="project" value="InterPro"/>
</dbReference>
<dbReference type="SUPFAM" id="SSF48576">
    <property type="entry name" value="Terpenoid synthases"/>
    <property type="match status" value="1"/>
</dbReference>
<evidence type="ECO:0000256" key="2">
    <source>
        <dbReference type="ARBA" id="ARBA00022842"/>
    </source>
</evidence>
<proteinExistence type="predicted"/>
<gene>
    <name evidence="4" type="ORF">DCAF_LOCUS13358</name>
</gene>
<evidence type="ECO:0000313" key="4">
    <source>
        <dbReference type="EMBL" id="CAK7338313.1"/>
    </source>
</evidence>
<dbReference type="InterPro" id="IPR050148">
    <property type="entry name" value="Terpene_synthase-like"/>
</dbReference>
<dbReference type="GO" id="GO:0010333">
    <property type="term" value="F:terpene synthase activity"/>
    <property type="evidence" value="ECO:0007669"/>
    <property type="project" value="InterPro"/>
</dbReference>
<sequence>MAFEPQLQHGRRMLAKICQLVTTMDDIYDIYGTLDELKLLTDAIARFVARSLLMADYSKAYLTEAKWYHSGYTPTLREYLDNATVSVSGEVILGWGYFCVENPITKEAFHYLEQRPNVLQWTFLIMRLADDLATWKSEIKRGDVPKSIQGYMYETGASEEEARQQIRYLLNEAWKKMNRDLFSNPLFSQTFIRVVLGMAQLTSCIYPDGEEYDDVLLKSTDMAKSLFFEPIP</sequence>
<feature type="domain" description="Terpene synthase metal-binding" evidence="3">
    <location>
        <begin position="1"/>
        <end position="47"/>
    </location>
</feature>
<keyword evidence="5" id="KW-1185">Reference proteome</keyword>
<feature type="domain" description="Terpene synthase metal-binding" evidence="3">
    <location>
        <begin position="54"/>
        <end position="176"/>
    </location>
</feature>
<keyword evidence="2" id="KW-0460">Magnesium</keyword>
<dbReference type="Gene3D" id="1.10.600.10">
    <property type="entry name" value="Farnesyl Diphosphate Synthase"/>
    <property type="match status" value="2"/>
</dbReference>
<dbReference type="EMBL" id="CAWUPB010001116">
    <property type="protein sequence ID" value="CAK7338313.1"/>
    <property type="molecule type" value="Genomic_DNA"/>
</dbReference>
<keyword evidence="1" id="KW-0479">Metal-binding</keyword>
<dbReference type="InterPro" id="IPR005630">
    <property type="entry name" value="Terpene_synthase_metal-bd"/>
</dbReference>
<dbReference type="Pfam" id="PF03936">
    <property type="entry name" value="Terpene_synth_C"/>
    <property type="match status" value="2"/>
</dbReference>
<accession>A0AAV1RQK0</accession>
<dbReference type="InterPro" id="IPR008949">
    <property type="entry name" value="Isoprenoid_synthase_dom_sf"/>
</dbReference>
<dbReference type="PANTHER" id="PTHR31225">
    <property type="entry name" value="OS04G0344100 PROTEIN-RELATED"/>
    <property type="match status" value="1"/>
</dbReference>
<dbReference type="AlphaFoldDB" id="A0AAV1RQK0"/>
<organism evidence="4 5">
    <name type="scientific">Dovyalis caffra</name>
    <dbReference type="NCBI Taxonomy" id="77055"/>
    <lineage>
        <taxon>Eukaryota</taxon>
        <taxon>Viridiplantae</taxon>
        <taxon>Streptophyta</taxon>
        <taxon>Embryophyta</taxon>
        <taxon>Tracheophyta</taxon>
        <taxon>Spermatophyta</taxon>
        <taxon>Magnoliopsida</taxon>
        <taxon>eudicotyledons</taxon>
        <taxon>Gunneridae</taxon>
        <taxon>Pentapetalae</taxon>
        <taxon>rosids</taxon>
        <taxon>fabids</taxon>
        <taxon>Malpighiales</taxon>
        <taxon>Salicaceae</taxon>
        <taxon>Flacourtieae</taxon>
        <taxon>Dovyalis</taxon>
    </lineage>
</organism>
<name>A0AAV1RQK0_9ROSI</name>
<evidence type="ECO:0000313" key="5">
    <source>
        <dbReference type="Proteomes" id="UP001314170"/>
    </source>
</evidence>
<dbReference type="PANTHER" id="PTHR31225:SF9">
    <property type="entry name" value="TERPENE SYNTHASE 10"/>
    <property type="match status" value="1"/>
</dbReference>
<dbReference type="GO" id="GO:0016114">
    <property type="term" value="P:terpenoid biosynthetic process"/>
    <property type="evidence" value="ECO:0007669"/>
    <property type="project" value="InterPro"/>
</dbReference>
<protein>
    <recommendedName>
        <fullName evidence="3">Terpene synthase metal-binding domain-containing protein</fullName>
    </recommendedName>
</protein>
<reference evidence="4 5" key="1">
    <citation type="submission" date="2024-01" db="EMBL/GenBank/DDBJ databases">
        <authorList>
            <person name="Waweru B."/>
        </authorList>
    </citation>
    <scope>NUCLEOTIDE SEQUENCE [LARGE SCALE GENOMIC DNA]</scope>
</reference>
<comment type="caution">
    <text evidence="4">The sequence shown here is derived from an EMBL/GenBank/DDBJ whole genome shotgun (WGS) entry which is preliminary data.</text>
</comment>
<evidence type="ECO:0000256" key="1">
    <source>
        <dbReference type="ARBA" id="ARBA00022723"/>
    </source>
</evidence>
<evidence type="ECO:0000259" key="3">
    <source>
        <dbReference type="Pfam" id="PF03936"/>
    </source>
</evidence>
<dbReference type="Proteomes" id="UP001314170">
    <property type="component" value="Unassembled WGS sequence"/>
</dbReference>